<feature type="region of interest" description="Disordered" evidence="3">
    <location>
        <begin position="21"/>
        <end position="51"/>
    </location>
</feature>
<dbReference type="Pfam" id="PF13499">
    <property type="entry name" value="EF-hand_7"/>
    <property type="match status" value="1"/>
</dbReference>
<reference evidence="5" key="1">
    <citation type="journal article" date="2019" name="Genome Biol. Evol.">
        <title>The Rhododendron genome and chromosomal organization provide insight into shared whole-genome duplications across the heath family (Ericaceae).</title>
        <authorList>
            <person name="Soza V.L."/>
            <person name="Lindsley D."/>
            <person name="Waalkes A."/>
            <person name="Ramage E."/>
            <person name="Patwardhan R.P."/>
            <person name="Burton J.N."/>
            <person name="Adey A."/>
            <person name="Kumar A."/>
            <person name="Qiu R."/>
            <person name="Shendure J."/>
            <person name="Hall B."/>
        </authorList>
    </citation>
    <scope>NUCLEOTIDE SEQUENCE</scope>
    <source>
        <strain evidence="5">RSF 1966-606</strain>
    </source>
</reference>
<protein>
    <recommendedName>
        <fullName evidence="4">EF-hand domain-containing protein</fullName>
    </recommendedName>
</protein>
<accession>A0A6A4KPM7</accession>
<name>A0A6A4KPM7_9ERIC</name>
<feature type="compositionally biased region" description="Low complexity" evidence="3">
    <location>
        <begin position="28"/>
        <end position="46"/>
    </location>
</feature>
<evidence type="ECO:0000259" key="4">
    <source>
        <dbReference type="PROSITE" id="PS50222"/>
    </source>
</evidence>
<gene>
    <name evidence="5" type="ORF">C3L33_22985</name>
</gene>
<dbReference type="PROSITE" id="PS00018">
    <property type="entry name" value="EF_HAND_1"/>
    <property type="match status" value="2"/>
</dbReference>
<evidence type="ECO:0000256" key="3">
    <source>
        <dbReference type="SAM" id="MobiDB-lite"/>
    </source>
</evidence>
<evidence type="ECO:0000256" key="2">
    <source>
        <dbReference type="ARBA" id="ARBA00022837"/>
    </source>
</evidence>
<dbReference type="InterPro" id="IPR011992">
    <property type="entry name" value="EF-hand-dom_pair"/>
</dbReference>
<dbReference type="EMBL" id="QEFC01004506">
    <property type="protein sequence ID" value="KAE9445117.1"/>
    <property type="molecule type" value="Genomic_DNA"/>
</dbReference>
<keyword evidence="1" id="KW-0677">Repeat</keyword>
<dbReference type="PROSITE" id="PS50222">
    <property type="entry name" value="EF_HAND_2"/>
    <property type="match status" value="3"/>
</dbReference>
<sequence length="189" mass="21494">MEPEIIPKSFRCFPHKGLKLTLPRLKSKSSSNSSSPRSPGSPIRPKNTTREDELREVFRRFDNDNDGKISAVEIRAYFGSIGEYMSHEEAKAVIDELDGDGDEMIDFADFMRLMKRDEDGHEEDEDVKAAFGMFEFEKGCGRITAKSLQRVLSRLGESRSYDECAAMIRAFDVDGNGELDLHEFHQMMA</sequence>
<dbReference type="Pfam" id="PF13833">
    <property type="entry name" value="EF-hand_8"/>
    <property type="match status" value="1"/>
</dbReference>
<dbReference type="OrthoDB" id="26525at2759"/>
<keyword evidence="2" id="KW-0106">Calcium</keyword>
<dbReference type="PANTHER" id="PTHR23050">
    <property type="entry name" value="CALCIUM BINDING PROTEIN"/>
    <property type="match status" value="1"/>
</dbReference>
<feature type="domain" description="EF-hand" evidence="4">
    <location>
        <begin position="159"/>
        <end position="189"/>
    </location>
</feature>
<dbReference type="GO" id="GO:0005509">
    <property type="term" value="F:calcium ion binding"/>
    <property type="evidence" value="ECO:0007669"/>
    <property type="project" value="InterPro"/>
</dbReference>
<comment type="caution">
    <text evidence="5">The sequence shown here is derived from an EMBL/GenBank/DDBJ whole genome shotgun (WGS) entry which is preliminary data.</text>
</comment>
<evidence type="ECO:0000313" key="5">
    <source>
        <dbReference type="EMBL" id="KAE9445117.1"/>
    </source>
</evidence>
<feature type="domain" description="EF-hand" evidence="4">
    <location>
        <begin position="49"/>
        <end position="84"/>
    </location>
</feature>
<dbReference type="AlphaFoldDB" id="A0A6A4KPM7"/>
<dbReference type="CDD" id="cd00051">
    <property type="entry name" value="EFh"/>
    <property type="match status" value="1"/>
</dbReference>
<dbReference type="Gene3D" id="1.10.238.10">
    <property type="entry name" value="EF-hand"/>
    <property type="match status" value="2"/>
</dbReference>
<organism evidence="5">
    <name type="scientific">Rhododendron williamsianum</name>
    <dbReference type="NCBI Taxonomy" id="262921"/>
    <lineage>
        <taxon>Eukaryota</taxon>
        <taxon>Viridiplantae</taxon>
        <taxon>Streptophyta</taxon>
        <taxon>Embryophyta</taxon>
        <taxon>Tracheophyta</taxon>
        <taxon>Spermatophyta</taxon>
        <taxon>Magnoliopsida</taxon>
        <taxon>eudicotyledons</taxon>
        <taxon>Gunneridae</taxon>
        <taxon>Pentapetalae</taxon>
        <taxon>asterids</taxon>
        <taxon>Ericales</taxon>
        <taxon>Ericaceae</taxon>
        <taxon>Ericoideae</taxon>
        <taxon>Rhodoreae</taxon>
        <taxon>Rhododendron</taxon>
    </lineage>
</organism>
<dbReference type="SUPFAM" id="SSF47473">
    <property type="entry name" value="EF-hand"/>
    <property type="match status" value="1"/>
</dbReference>
<proteinExistence type="predicted"/>
<feature type="domain" description="EF-hand" evidence="4">
    <location>
        <begin position="85"/>
        <end position="120"/>
    </location>
</feature>
<dbReference type="FunFam" id="1.10.238.10:FF:000527">
    <property type="entry name" value="Calmodulin-3"/>
    <property type="match status" value="1"/>
</dbReference>
<evidence type="ECO:0000256" key="1">
    <source>
        <dbReference type="ARBA" id="ARBA00022737"/>
    </source>
</evidence>
<dbReference type="SMART" id="SM00054">
    <property type="entry name" value="EFh"/>
    <property type="match status" value="3"/>
</dbReference>
<feature type="non-terminal residue" evidence="5">
    <location>
        <position position="1"/>
    </location>
</feature>
<dbReference type="InterPro" id="IPR002048">
    <property type="entry name" value="EF_hand_dom"/>
</dbReference>
<dbReference type="InterPro" id="IPR018247">
    <property type="entry name" value="EF_Hand_1_Ca_BS"/>
</dbReference>
<dbReference type="InterPro" id="IPR050145">
    <property type="entry name" value="Centrin_CML-like"/>
</dbReference>